<dbReference type="AlphaFoldDB" id="A0AAW1I5I0"/>
<accession>A0AAW1I5I0</accession>
<keyword evidence="4" id="KW-1185">Reference proteome</keyword>
<gene>
    <name evidence="3" type="ORF">RND81_10G168600</name>
</gene>
<evidence type="ECO:0000256" key="2">
    <source>
        <dbReference type="SAM" id="SignalP"/>
    </source>
</evidence>
<keyword evidence="2" id="KW-0732">Signal</keyword>
<sequence length="64" mass="6347">MAKTMQIIATVVIVAIFSLLCTAAVAADAPAPSPTSAAGALTPSVASGVAFSVAVFFFGYVLKI</sequence>
<feature type="signal peptide" evidence="2">
    <location>
        <begin position="1"/>
        <end position="26"/>
    </location>
</feature>
<dbReference type="EMBL" id="JBDFQZ010000010">
    <property type="protein sequence ID" value="KAK9683845.1"/>
    <property type="molecule type" value="Genomic_DNA"/>
</dbReference>
<keyword evidence="1" id="KW-0472">Membrane</keyword>
<reference evidence="3" key="1">
    <citation type="submission" date="2024-03" db="EMBL/GenBank/DDBJ databases">
        <title>WGS assembly of Saponaria officinalis var. Norfolk2.</title>
        <authorList>
            <person name="Jenkins J."/>
            <person name="Shu S."/>
            <person name="Grimwood J."/>
            <person name="Barry K."/>
            <person name="Goodstein D."/>
            <person name="Schmutz J."/>
            <person name="Leebens-Mack J."/>
            <person name="Osbourn A."/>
        </authorList>
    </citation>
    <scope>NUCLEOTIDE SEQUENCE [LARGE SCALE GENOMIC DNA]</scope>
    <source>
        <strain evidence="3">JIC</strain>
    </source>
</reference>
<feature type="chain" id="PRO_5043699290" evidence="2">
    <location>
        <begin position="27"/>
        <end position="64"/>
    </location>
</feature>
<name>A0AAW1I5I0_SAPOF</name>
<organism evidence="3 4">
    <name type="scientific">Saponaria officinalis</name>
    <name type="common">Common soapwort</name>
    <name type="synonym">Lychnis saponaria</name>
    <dbReference type="NCBI Taxonomy" id="3572"/>
    <lineage>
        <taxon>Eukaryota</taxon>
        <taxon>Viridiplantae</taxon>
        <taxon>Streptophyta</taxon>
        <taxon>Embryophyta</taxon>
        <taxon>Tracheophyta</taxon>
        <taxon>Spermatophyta</taxon>
        <taxon>Magnoliopsida</taxon>
        <taxon>eudicotyledons</taxon>
        <taxon>Gunneridae</taxon>
        <taxon>Pentapetalae</taxon>
        <taxon>Caryophyllales</taxon>
        <taxon>Caryophyllaceae</taxon>
        <taxon>Caryophylleae</taxon>
        <taxon>Saponaria</taxon>
    </lineage>
</organism>
<comment type="caution">
    <text evidence="3">The sequence shown here is derived from an EMBL/GenBank/DDBJ whole genome shotgun (WGS) entry which is preliminary data.</text>
</comment>
<keyword evidence="1" id="KW-1133">Transmembrane helix</keyword>
<protein>
    <submittedName>
        <fullName evidence="3">Uncharacterized protein</fullName>
    </submittedName>
</protein>
<dbReference type="Proteomes" id="UP001443914">
    <property type="component" value="Unassembled WGS sequence"/>
</dbReference>
<evidence type="ECO:0000313" key="3">
    <source>
        <dbReference type="EMBL" id="KAK9683845.1"/>
    </source>
</evidence>
<proteinExistence type="predicted"/>
<feature type="transmembrane region" description="Helical" evidence="1">
    <location>
        <begin position="36"/>
        <end position="62"/>
    </location>
</feature>
<keyword evidence="1" id="KW-0812">Transmembrane</keyword>
<evidence type="ECO:0000313" key="4">
    <source>
        <dbReference type="Proteomes" id="UP001443914"/>
    </source>
</evidence>
<evidence type="ECO:0000256" key="1">
    <source>
        <dbReference type="SAM" id="Phobius"/>
    </source>
</evidence>